<organism evidence="10 11">
    <name type="scientific">Rhizorhabdus wittichii</name>
    <dbReference type="NCBI Taxonomy" id="160791"/>
    <lineage>
        <taxon>Bacteria</taxon>
        <taxon>Pseudomonadati</taxon>
        <taxon>Pseudomonadota</taxon>
        <taxon>Alphaproteobacteria</taxon>
        <taxon>Sphingomonadales</taxon>
        <taxon>Sphingomonadaceae</taxon>
        <taxon>Rhizorhabdus</taxon>
    </lineage>
</organism>
<dbReference type="InterPro" id="IPR002372">
    <property type="entry name" value="PQQ_rpt_dom"/>
</dbReference>
<dbReference type="RefSeq" id="WP_208632843.1">
    <property type="nucleotide sequence ID" value="NZ_CP059319.1"/>
</dbReference>
<keyword evidence="7 8" id="KW-0408">Iron</keyword>
<keyword evidence="6" id="KW-0560">Oxidoreductase</keyword>
<evidence type="ECO:0000256" key="8">
    <source>
        <dbReference type="PROSITE-ProRule" id="PRU00433"/>
    </source>
</evidence>
<proteinExistence type="inferred from homology"/>
<dbReference type="GO" id="GO:0009055">
    <property type="term" value="F:electron transfer activity"/>
    <property type="evidence" value="ECO:0007669"/>
    <property type="project" value="InterPro"/>
</dbReference>
<dbReference type="GO" id="GO:0020037">
    <property type="term" value="F:heme binding"/>
    <property type="evidence" value="ECO:0007669"/>
    <property type="project" value="InterPro"/>
</dbReference>
<dbReference type="PANTHER" id="PTHR32303">
    <property type="entry name" value="QUINOPROTEIN ALCOHOL DEHYDROGENASE (CYTOCHROME C)"/>
    <property type="match status" value="1"/>
</dbReference>
<evidence type="ECO:0000256" key="2">
    <source>
        <dbReference type="ARBA" id="ARBA00008156"/>
    </source>
</evidence>
<comment type="similarity">
    <text evidence="2">Belongs to the bacterial PQQ dehydrogenase family.</text>
</comment>
<dbReference type="Gene3D" id="2.140.10.10">
    <property type="entry name" value="Quinoprotein alcohol dehydrogenase-like superfamily"/>
    <property type="match status" value="1"/>
</dbReference>
<accession>A0A975D1Z4</accession>
<sequence length="708" mass="75598">MTVRHGSIPAARRAAPAVLPALCVIAAGAIMAVAPAGRARASDAPEPRSAYAVHCAACHGQDFQGGFGPALKGASFVAKWASRMDRLAVHISETMPPSDPGSLPPDAYAGIVASIARANGLDPAGGAKAGAAKAADASATEVRNLDQPEPNYDRYYEQVVRQRRETLAALRTVSDADLRAPAPGDWLHWRRSYDGAGASLLTQITAANASQLEVAWSLALPNGTNGITPLVHDGVMFVNSSGTVLAIDAASGDPLWTFSRPSPPGLPISQPRSMAIYGDRLYVPTSDNHMLALDMRSGKLLWDHLIASSSGTLMISAGPLAVRGKIIQGMAGCAGVGEPNGCFVVALDAETGKELWRFDTIATGEPDSWNGAPRAERFGASIWATATYDAEDDLILIGTGQTYHIAPLMRKPARAGTTNDALYTNSTLAFDPDRGRLVWFYQHMPREVWDFDWAFERQVIPLRTRTGERRVVATIGKIGILDLLDAKTGAYVGSVDMGFQNLVKAIDPRTGRKITDPALDPDPDRSRFICPFATGVRNWPSTAYDPGRRLIYVPFTLSCMHYSWRKGEGFDIAFGMTPPRADDGNLGGLAAIDPDGMKVKWVRRQRAPSAGSVLATAGGIVAYGARDRIFRVVDGRSGDTLWALKLDQVPSASPISFMAGGVQYLAVTTGGGSPNDVTARALTPEIDAPAGGVRLWAFRLKSDRRSPR</sequence>
<dbReference type="InterPro" id="IPR009056">
    <property type="entry name" value="Cyt_c-like_dom"/>
</dbReference>
<protein>
    <submittedName>
        <fullName evidence="10">PQQ-binding-like beta-propeller repeat protein</fullName>
    </submittedName>
</protein>
<evidence type="ECO:0000256" key="1">
    <source>
        <dbReference type="ARBA" id="ARBA00001931"/>
    </source>
</evidence>
<reference evidence="10" key="2">
    <citation type="submission" date="2021-04" db="EMBL/GenBank/DDBJ databases">
        <title>Isolation and genomic analysis of the ibuprofen-degrading bacterium Sphingomonas strain MPO218.</title>
        <authorList>
            <person name="Aulestia M."/>
            <person name="Flores A."/>
            <person name="Mangas E.L."/>
            <person name="Perez-Pulido A.J."/>
            <person name="Santero E."/>
            <person name="Camacho E.M."/>
        </authorList>
    </citation>
    <scope>NUCLEOTIDE SEQUENCE</scope>
    <source>
        <strain evidence="10">MPO218</strain>
    </source>
</reference>
<dbReference type="Pfam" id="PF13442">
    <property type="entry name" value="Cytochrome_CBB3"/>
    <property type="match status" value="1"/>
</dbReference>
<evidence type="ECO:0000256" key="4">
    <source>
        <dbReference type="ARBA" id="ARBA00022723"/>
    </source>
</evidence>
<dbReference type="Gene3D" id="1.10.760.10">
    <property type="entry name" value="Cytochrome c-like domain"/>
    <property type="match status" value="1"/>
</dbReference>
<dbReference type="Proteomes" id="UP000664914">
    <property type="component" value="Chromosome"/>
</dbReference>
<evidence type="ECO:0000256" key="3">
    <source>
        <dbReference type="ARBA" id="ARBA00022617"/>
    </source>
</evidence>
<evidence type="ECO:0000256" key="7">
    <source>
        <dbReference type="ARBA" id="ARBA00023004"/>
    </source>
</evidence>
<dbReference type="AlphaFoldDB" id="A0A975D1Z4"/>
<keyword evidence="3 8" id="KW-0349">Heme</keyword>
<comment type="cofactor">
    <cofactor evidence="1">
        <name>pyrroloquinoline quinone</name>
        <dbReference type="ChEBI" id="CHEBI:58442"/>
    </cofactor>
</comment>
<dbReference type="EMBL" id="CP059319">
    <property type="protein sequence ID" value="QTH21665.1"/>
    <property type="molecule type" value="Genomic_DNA"/>
</dbReference>
<dbReference type="InterPro" id="IPR011047">
    <property type="entry name" value="Quinoprotein_ADH-like_sf"/>
</dbReference>
<evidence type="ECO:0000259" key="9">
    <source>
        <dbReference type="PROSITE" id="PS51007"/>
    </source>
</evidence>
<dbReference type="SMART" id="SM00564">
    <property type="entry name" value="PQQ"/>
    <property type="match status" value="5"/>
</dbReference>
<gene>
    <name evidence="10" type="ORF">HRJ34_25730</name>
</gene>
<feature type="domain" description="Cytochrome c" evidence="9">
    <location>
        <begin position="42"/>
        <end position="150"/>
    </location>
</feature>
<dbReference type="GO" id="GO:0046872">
    <property type="term" value="F:metal ion binding"/>
    <property type="evidence" value="ECO:0007669"/>
    <property type="project" value="UniProtKB-KW"/>
</dbReference>
<name>A0A975D1Z4_9SPHN</name>
<dbReference type="InterPro" id="IPR018391">
    <property type="entry name" value="PQQ_b-propeller_rpt"/>
</dbReference>
<dbReference type="GO" id="GO:0016491">
    <property type="term" value="F:oxidoreductase activity"/>
    <property type="evidence" value="ECO:0007669"/>
    <property type="project" value="UniProtKB-KW"/>
</dbReference>
<keyword evidence="5" id="KW-0732">Signal</keyword>
<keyword evidence="4 8" id="KW-0479">Metal-binding</keyword>
<evidence type="ECO:0000256" key="5">
    <source>
        <dbReference type="ARBA" id="ARBA00022729"/>
    </source>
</evidence>
<reference evidence="10" key="1">
    <citation type="submission" date="2020-07" db="EMBL/GenBank/DDBJ databases">
        <authorList>
            <person name="Camacho E."/>
        </authorList>
    </citation>
    <scope>NUCLEOTIDE SEQUENCE</scope>
    <source>
        <strain evidence="10">MPO218</strain>
    </source>
</reference>
<dbReference type="PROSITE" id="PS51007">
    <property type="entry name" value="CYTC"/>
    <property type="match status" value="1"/>
</dbReference>
<evidence type="ECO:0000256" key="6">
    <source>
        <dbReference type="ARBA" id="ARBA00023002"/>
    </source>
</evidence>
<evidence type="ECO:0000313" key="11">
    <source>
        <dbReference type="Proteomes" id="UP000664914"/>
    </source>
</evidence>
<dbReference type="InterPro" id="IPR036909">
    <property type="entry name" value="Cyt_c-like_dom_sf"/>
</dbReference>
<dbReference type="SUPFAM" id="SSF46626">
    <property type="entry name" value="Cytochrome c"/>
    <property type="match status" value="1"/>
</dbReference>
<dbReference type="SUPFAM" id="SSF50998">
    <property type="entry name" value="Quinoprotein alcohol dehydrogenase-like"/>
    <property type="match status" value="1"/>
</dbReference>
<dbReference type="Pfam" id="PF01011">
    <property type="entry name" value="PQQ"/>
    <property type="match status" value="2"/>
</dbReference>
<evidence type="ECO:0000313" key="10">
    <source>
        <dbReference type="EMBL" id="QTH21665.1"/>
    </source>
</evidence>